<dbReference type="EMBL" id="JAALLH010000001">
    <property type="protein sequence ID" value="NIY66810.1"/>
    <property type="molecule type" value="Genomic_DNA"/>
</dbReference>
<accession>A0A7X5X525</accession>
<comment type="caution">
    <text evidence="2">The sequence shown here is derived from an EMBL/GenBank/DDBJ whole genome shotgun (WGS) entry which is preliminary data.</text>
</comment>
<dbReference type="Proteomes" id="UP000536624">
    <property type="component" value="Unassembled WGS sequence"/>
</dbReference>
<evidence type="ECO:0000256" key="1">
    <source>
        <dbReference type="SAM" id="MobiDB-lite"/>
    </source>
</evidence>
<evidence type="ECO:0000313" key="3">
    <source>
        <dbReference type="Proteomes" id="UP000536624"/>
    </source>
</evidence>
<evidence type="ECO:0000313" key="2">
    <source>
        <dbReference type="EMBL" id="NIY66810.1"/>
    </source>
</evidence>
<proteinExistence type="predicted"/>
<reference evidence="2 3" key="1">
    <citation type="submission" date="2020-02" db="EMBL/GenBank/DDBJ databases">
        <title>Streptomyces malaysiensis DSM14702 (JHCC583434, PFL_A843) Genome sequencing and assembly.</title>
        <authorList>
            <person name="Samborskyy M."/>
        </authorList>
    </citation>
    <scope>NUCLEOTIDE SEQUENCE [LARGE SCALE GENOMIC DNA]</scope>
    <source>
        <strain evidence="2 3">DSM 14702</strain>
    </source>
</reference>
<feature type="region of interest" description="Disordered" evidence="1">
    <location>
        <begin position="1"/>
        <end position="22"/>
    </location>
</feature>
<sequence length="163" mass="17529">MTTKLFDSPSGRPGSPQIHSSSTVHTLGTYELSRSCPQGVGWAGHHPRSGGCGIVAIRSPQTVDDRAVHRPRVSLSTGNPQPKAHCPQLLHTAVHCSATKRPRSPARVKGVTPRRRVGLWGRWVKLGTTLGRTGRCLCIACAELFGIHRKPRLSTASTHRPGG</sequence>
<dbReference type="AlphaFoldDB" id="A0A7X5X525"/>
<name>A0A7X5X525_STRMQ</name>
<organism evidence="2 3">
    <name type="scientific">Streptomyces malaysiensis</name>
    <dbReference type="NCBI Taxonomy" id="92644"/>
    <lineage>
        <taxon>Bacteria</taxon>
        <taxon>Bacillati</taxon>
        <taxon>Actinomycetota</taxon>
        <taxon>Actinomycetes</taxon>
        <taxon>Kitasatosporales</taxon>
        <taxon>Streptomycetaceae</taxon>
        <taxon>Streptomyces</taxon>
        <taxon>Streptomyces violaceusniger group</taxon>
    </lineage>
</organism>
<protein>
    <submittedName>
        <fullName evidence="2">Uncharacterized protein</fullName>
    </submittedName>
</protein>
<gene>
    <name evidence="2" type="ORF">SMALB_4841</name>
</gene>